<evidence type="ECO:0000313" key="2">
    <source>
        <dbReference type="Proteomes" id="UP000291469"/>
    </source>
</evidence>
<keyword evidence="2" id="KW-1185">Reference proteome</keyword>
<proteinExistence type="predicted"/>
<dbReference type="EMBL" id="CP036402">
    <property type="protein sequence ID" value="QBI20109.1"/>
    <property type="molecule type" value="Genomic_DNA"/>
</dbReference>
<dbReference type="RefSeq" id="WP_131155106.1">
    <property type="nucleotide sequence ID" value="NZ_CP036402.1"/>
</dbReference>
<dbReference type="KEGG" id="erz:ER308_11400"/>
<name>A0A411YG08_9ACTN</name>
<dbReference type="AlphaFoldDB" id="A0A411YG08"/>
<dbReference type="Proteomes" id="UP000291469">
    <property type="component" value="Chromosome"/>
</dbReference>
<evidence type="ECO:0000313" key="1">
    <source>
        <dbReference type="EMBL" id="QBI20109.1"/>
    </source>
</evidence>
<protein>
    <submittedName>
        <fullName evidence="1">Uncharacterized protein</fullName>
    </submittedName>
</protein>
<accession>A0A411YG08</accession>
<reference evidence="1 2" key="1">
    <citation type="submission" date="2019-01" db="EMBL/GenBank/DDBJ databases">
        <title>Egibacter rhizosphaerae EGI 80759T.</title>
        <authorList>
            <person name="Chen D.-D."/>
            <person name="Tian Y."/>
            <person name="Jiao J.-Y."/>
            <person name="Zhang X.-T."/>
            <person name="Zhang Y.-G."/>
            <person name="Zhang Y."/>
            <person name="Xiao M."/>
            <person name="Shu W.-S."/>
            <person name="Li W.-J."/>
        </authorList>
    </citation>
    <scope>NUCLEOTIDE SEQUENCE [LARGE SCALE GENOMIC DNA]</scope>
    <source>
        <strain evidence="1 2">EGI 80759</strain>
    </source>
</reference>
<organism evidence="1 2">
    <name type="scientific">Egibacter rhizosphaerae</name>
    <dbReference type="NCBI Taxonomy" id="1670831"/>
    <lineage>
        <taxon>Bacteria</taxon>
        <taxon>Bacillati</taxon>
        <taxon>Actinomycetota</taxon>
        <taxon>Nitriliruptoria</taxon>
        <taxon>Egibacterales</taxon>
        <taxon>Egibacteraceae</taxon>
        <taxon>Egibacter</taxon>
    </lineage>
</organism>
<sequence length="71" mass="7865">MSLLAAFATPLGMMALVLLVARYEARLVAPDERAERIRGLLASPAHPDEIEKTAVDIIDSAWPHRERKDKA</sequence>
<gene>
    <name evidence="1" type="ORF">ER308_11400</name>
</gene>